<sequence>MRWRNWLATFVLVMTVGAALVLLLWPHDQSTQSGKFWILLFGAPAVVFMGMFGARLTYYEHAKLEQDVWAEKRELLDNEWAQWGRRCLCIQASCVFSSAGGQIDQWVQKDRELPVNLGRSLTLGWSFAYSAEQWVTHLLELVIERLGEHIERIKDLLVVEILVDPGTFAALRDTAFDSAKTLDGILVKRAIKLPLTVKMLSESGLERLYHCVDQHFTAPLLLIAGQRATDANSYSEGAVSLLIGTTDHRAPTAESHVRVYRPMLSNVEALYADLGQVRRIQGGADNDADIWDTGLDKHALGTIRKASSDAGGGHVANERDTLENNFDEVAGLAGPLSGWVALGLAIQAATRRQRSQLVVSANGSSAIAIVMARTNHSS</sequence>
<feature type="transmembrane region" description="Helical" evidence="1">
    <location>
        <begin position="37"/>
        <end position="58"/>
    </location>
</feature>
<name>A0A9Q6S5H0_9BURK</name>
<keyword evidence="1" id="KW-0472">Membrane</keyword>
<dbReference type="Proteomes" id="UP000509548">
    <property type="component" value="Chromosome 2"/>
</dbReference>
<organism evidence="2 3">
    <name type="scientific">Paraburkholderia caribensis</name>
    <dbReference type="NCBI Taxonomy" id="75105"/>
    <lineage>
        <taxon>Bacteria</taxon>
        <taxon>Pseudomonadati</taxon>
        <taxon>Pseudomonadota</taxon>
        <taxon>Betaproteobacteria</taxon>
        <taxon>Burkholderiales</taxon>
        <taxon>Burkholderiaceae</taxon>
        <taxon>Paraburkholderia</taxon>
    </lineage>
</organism>
<evidence type="ECO:0000313" key="3">
    <source>
        <dbReference type="Proteomes" id="UP000509548"/>
    </source>
</evidence>
<feature type="transmembrane region" description="Helical" evidence="1">
    <location>
        <begin position="6"/>
        <end position="25"/>
    </location>
</feature>
<evidence type="ECO:0000313" key="2">
    <source>
        <dbReference type="EMBL" id="QLB65155.1"/>
    </source>
</evidence>
<protein>
    <submittedName>
        <fullName evidence="2">Uncharacterized protein</fullName>
    </submittedName>
</protein>
<reference evidence="2 3" key="1">
    <citation type="journal article" date="2014" name="Genome Announc.">
        <title>Draft Genome Sequence of the Haloacid-Degrading Burkholderia caribensis Strain MBA4.</title>
        <authorList>
            <person name="Pan Y."/>
            <person name="Kong K.F."/>
            <person name="Tsang J.S."/>
        </authorList>
    </citation>
    <scope>NUCLEOTIDE SEQUENCE [LARGE SCALE GENOMIC DNA]</scope>
    <source>
        <strain evidence="2 3">852011</strain>
    </source>
</reference>
<dbReference type="EMBL" id="CP015959">
    <property type="protein sequence ID" value="QLB65155.1"/>
    <property type="molecule type" value="Genomic_DNA"/>
</dbReference>
<proteinExistence type="predicted"/>
<dbReference type="AlphaFoldDB" id="A0A9Q6S5H0"/>
<evidence type="ECO:0000256" key="1">
    <source>
        <dbReference type="SAM" id="Phobius"/>
    </source>
</evidence>
<accession>A0A9Q6S5H0</accession>
<keyword evidence="1" id="KW-0812">Transmembrane</keyword>
<keyword evidence="1" id="KW-1133">Transmembrane helix</keyword>
<gene>
    <name evidence="2" type="ORF">A9O66_22425</name>
</gene>